<evidence type="ECO:0000256" key="3">
    <source>
        <dbReference type="ARBA" id="ARBA00007168"/>
    </source>
</evidence>
<evidence type="ECO:0000256" key="6">
    <source>
        <dbReference type="ARBA" id="ARBA00022989"/>
    </source>
</evidence>
<proteinExistence type="inferred from homology"/>
<gene>
    <name evidence="9" type="ORF">AMAG_14722</name>
</gene>
<feature type="transmembrane region" description="Helical" evidence="8">
    <location>
        <begin position="124"/>
        <end position="141"/>
    </location>
</feature>
<dbReference type="eggNOG" id="KOG1362">
    <property type="taxonomic scope" value="Eukaryota"/>
</dbReference>
<dbReference type="InterPro" id="IPR007603">
    <property type="entry name" value="Choline_transptr-like"/>
</dbReference>
<evidence type="ECO:0000256" key="1">
    <source>
        <dbReference type="ARBA" id="ARBA00002957"/>
    </source>
</evidence>
<dbReference type="EMBL" id="GG745363">
    <property type="protein sequence ID" value="KNE69875.1"/>
    <property type="molecule type" value="Genomic_DNA"/>
</dbReference>
<feature type="transmembrane region" description="Helical" evidence="8">
    <location>
        <begin position="34"/>
        <end position="56"/>
    </location>
</feature>
<sequence>MGEDFLLAADDAMVKMPRDEDRFVQPGERRWRNVWAAALFWIHLATFVVIGMIAIAEGDMDVLVHKFNKAADATKRAASTNQDDKKVWPKRIVLFICVVTAAVVTFAFVHAMKRYPGKTVKGSFVVFVLLHLAIGFGFYFLTPGLDAKFILGLTAAWIVLCLLLWLIHRKHVRDAKALLAAAAEVISACPNTTQVATLNFVFQIGFTFLWAAAYKASMSFYPDNWIVPLDIFFLINYYWTTCVTKTVVHVTIVDVFVQYQVGVSDPVRRQKDPTWRAWKRAMSKSFGSICLGSMFTPIFELLMTACDDFLEVLSLFMPACLAKWTVKRLERGIDRMLGRFFNIFAYTFIAISGDPFFTAVKDASLFKKRSEKQLDNYFKLINNLFWLNAILTANIVSLVAWAVMETCFDVIDPMTGTTVIVSASSYGLAIFIVFSELLFAGATAAVVKLAENTGVGANDDEWTAFVENAAMANEGVLVALSANRV</sequence>
<evidence type="ECO:0000256" key="7">
    <source>
        <dbReference type="ARBA" id="ARBA00023136"/>
    </source>
</evidence>
<accession>A0A0L0T549</accession>
<keyword evidence="10" id="KW-1185">Reference proteome</keyword>
<dbReference type="VEuPathDB" id="FungiDB:AMAG_14722"/>
<keyword evidence="5 8" id="KW-0812">Transmembrane</keyword>
<keyword evidence="6 8" id="KW-1133">Transmembrane helix</keyword>
<comment type="subcellular location">
    <subcellularLocation>
        <location evidence="8">Cell membrane</location>
        <topology evidence="8">Multi-pass membrane protein</topology>
    </subcellularLocation>
    <subcellularLocation>
        <location evidence="2">Membrane</location>
        <topology evidence="2">Multi-pass membrane protein</topology>
    </subcellularLocation>
</comment>
<dbReference type="GO" id="GO:0005886">
    <property type="term" value="C:plasma membrane"/>
    <property type="evidence" value="ECO:0007669"/>
    <property type="project" value="UniProtKB-SubCell"/>
</dbReference>
<dbReference type="AlphaFoldDB" id="A0A0L0T549"/>
<comment type="function">
    <text evidence="1 8">Probably involved in transport through the plasma membrane.</text>
</comment>
<evidence type="ECO:0000256" key="8">
    <source>
        <dbReference type="RuleBase" id="RU368066"/>
    </source>
</evidence>
<feature type="transmembrane region" description="Helical" evidence="8">
    <location>
        <begin position="380"/>
        <end position="403"/>
    </location>
</feature>
<dbReference type="Proteomes" id="UP000054350">
    <property type="component" value="Unassembled WGS sequence"/>
</dbReference>
<dbReference type="GO" id="GO:0022857">
    <property type="term" value="F:transmembrane transporter activity"/>
    <property type="evidence" value="ECO:0007669"/>
    <property type="project" value="UniProtKB-UniRule"/>
</dbReference>
<name>A0A0L0T549_ALLM3</name>
<evidence type="ECO:0000313" key="10">
    <source>
        <dbReference type="Proteomes" id="UP000054350"/>
    </source>
</evidence>
<evidence type="ECO:0000313" key="9">
    <source>
        <dbReference type="EMBL" id="KNE69875.1"/>
    </source>
</evidence>
<feature type="transmembrane region" description="Helical" evidence="8">
    <location>
        <begin position="92"/>
        <end position="112"/>
    </location>
</feature>
<feature type="transmembrane region" description="Helical" evidence="8">
    <location>
        <begin position="147"/>
        <end position="167"/>
    </location>
</feature>
<feature type="transmembrane region" description="Helical" evidence="8">
    <location>
        <begin position="286"/>
        <end position="305"/>
    </location>
</feature>
<reference evidence="10" key="2">
    <citation type="submission" date="2009-11" db="EMBL/GenBank/DDBJ databases">
        <title>The Genome Sequence of Allomyces macrogynus strain ATCC 38327.</title>
        <authorList>
            <consortium name="The Broad Institute Genome Sequencing Platform"/>
            <person name="Russ C."/>
            <person name="Cuomo C."/>
            <person name="Shea T."/>
            <person name="Young S.K."/>
            <person name="Zeng Q."/>
            <person name="Koehrsen M."/>
            <person name="Haas B."/>
            <person name="Borodovsky M."/>
            <person name="Guigo R."/>
            <person name="Alvarado L."/>
            <person name="Berlin A."/>
            <person name="Borenstein D."/>
            <person name="Chen Z."/>
            <person name="Engels R."/>
            <person name="Freedman E."/>
            <person name="Gellesch M."/>
            <person name="Goldberg J."/>
            <person name="Griggs A."/>
            <person name="Gujja S."/>
            <person name="Heiman D."/>
            <person name="Hepburn T."/>
            <person name="Howarth C."/>
            <person name="Jen D."/>
            <person name="Larson L."/>
            <person name="Lewis B."/>
            <person name="Mehta T."/>
            <person name="Park D."/>
            <person name="Pearson M."/>
            <person name="Roberts A."/>
            <person name="Saif S."/>
            <person name="Shenoy N."/>
            <person name="Sisk P."/>
            <person name="Stolte C."/>
            <person name="Sykes S."/>
            <person name="Walk T."/>
            <person name="White J."/>
            <person name="Yandava C."/>
            <person name="Burger G."/>
            <person name="Gray M.W."/>
            <person name="Holland P.W.H."/>
            <person name="King N."/>
            <person name="Lang F.B.F."/>
            <person name="Roger A.J."/>
            <person name="Ruiz-Trillo I."/>
            <person name="Lander E."/>
            <person name="Nusbaum C."/>
        </authorList>
    </citation>
    <scope>NUCLEOTIDE SEQUENCE [LARGE SCALE GENOMIC DNA]</scope>
    <source>
        <strain evidence="10">ATCC 38327</strain>
    </source>
</reference>
<feature type="transmembrane region" description="Helical" evidence="8">
    <location>
        <begin position="423"/>
        <end position="447"/>
    </location>
</feature>
<dbReference type="PANTHER" id="PTHR12385:SF4">
    <property type="entry name" value="PROTEIN PNS1"/>
    <property type="match status" value="1"/>
</dbReference>
<protein>
    <recommendedName>
        <fullName evidence="4 8">Protein PNS1</fullName>
    </recommendedName>
</protein>
<dbReference type="OrthoDB" id="44736at2759"/>
<comment type="similarity">
    <text evidence="3 8">Belongs to the CTL (choline transporter-like) family.</text>
</comment>
<dbReference type="Pfam" id="PF04515">
    <property type="entry name" value="Choline_transpo"/>
    <property type="match status" value="1"/>
</dbReference>
<dbReference type="PANTHER" id="PTHR12385">
    <property type="entry name" value="CHOLINE TRANSPORTER-LIKE (SLC FAMILY 44)"/>
    <property type="match status" value="1"/>
</dbReference>
<reference evidence="9 10" key="1">
    <citation type="submission" date="2009-11" db="EMBL/GenBank/DDBJ databases">
        <title>Annotation of Allomyces macrogynus ATCC 38327.</title>
        <authorList>
            <consortium name="The Broad Institute Genome Sequencing Platform"/>
            <person name="Russ C."/>
            <person name="Cuomo C."/>
            <person name="Burger G."/>
            <person name="Gray M.W."/>
            <person name="Holland P.W.H."/>
            <person name="King N."/>
            <person name="Lang F.B.F."/>
            <person name="Roger A.J."/>
            <person name="Ruiz-Trillo I."/>
            <person name="Young S.K."/>
            <person name="Zeng Q."/>
            <person name="Gargeya S."/>
            <person name="Fitzgerald M."/>
            <person name="Haas B."/>
            <person name="Abouelleil A."/>
            <person name="Alvarado L."/>
            <person name="Arachchi H.M."/>
            <person name="Berlin A."/>
            <person name="Chapman S.B."/>
            <person name="Gearin G."/>
            <person name="Goldberg J."/>
            <person name="Griggs A."/>
            <person name="Gujja S."/>
            <person name="Hansen M."/>
            <person name="Heiman D."/>
            <person name="Howarth C."/>
            <person name="Larimer J."/>
            <person name="Lui A."/>
            <person name="MacDonald P.J.P."/>
            <person name="McCowen C."/>
            <person name="Montmayeur A."/>
            <person name="Murphy C."/>
            <person name="Neiman D."/>
            <person name="Pearson M."/>
            <person name="Priest M."/>
            <person name="Roberts A."/>
            <person name="Saif S."/>
            <person name="Shea T."/>
            <person name="Sisk P."/>
            <person name="Stolte C."/>
            <person name="Sykes S."/>
            <person name="Wortman J."/>
            <person name="Nusbaum C."/>
            <person name="Birren B."/>
        </authorList>
    </citation>
    <scope>NUCLEOTIDE SEQUENCE [LARGE SCALE GENOMIC DNA]</scope>
    <source>
        <strain evidence="9 10">ATCC 38327</strain>
    </source>
</reference>
<evidence type="ECO:0000256" key="5">
    <source>
        <dbReference type="ARBA" id="ARBA00022692"/>
    </source>
</evidence>
<keyword evidence="7 8" id="KW-0472">Membrane</keyword>
<evidence type="ECO:0000256" key="2">
    <source>
        <dbReference type="ARBA" id="ARBA00004141"/>
    </source>
</evidence>
<evidence type="ECO:0000256" key="4">
    <source>
        <dbReference type="ARBA" id="ARBA00015388"/>
    </source>
</evidence>
<organism evidence="9 10">
    <name type="scientific">Allomyces macrogynus (strain ATCC 38327)</name>
    <name type="common">Allomyces javanicus var. macrogynus</name>
    <dbReference type="NCBI Taxonomy" id="578462"/>
    <lineage>
        <taxon>Eukaryota</taxon>
        <taxon>Fungi</taxon>
        <taxon>Fungi incertae sedis</taxon>
        <taxon>Blastocladiomycota</taxon>
        <taxon>Blastocladiomycetes</taxon>
        <taxon>Blastocladiales</taxon>
        <taxon>Blastocladiaceae</taxon>
        <taxon>Allomyces</taxon>
    </lineage>
</organism>
<feature type="transmembrane region" description="Helical" evidence="8">
    <location>
        <begin position="340"/>
        <end position="360"/>
    </location>
</feature>